<evidence type="ECO:0000313" key="3">
    <source>
        <dbReference type="Proteomes" id="UP000054903"/>
    </source>
</evidence>
<proteinExistence type="predicted"/>
<evidence type="ECO:0000256" key="1">
    <source>
        <dbReference type="SAM" id="MobiDB-lite"/>
    </source>
</evidence>
<reference evidence="2" key="1">
    <citation type="submission" date="2016-01" db="EMBL/GenBank/DDBJ databases">
        <authorList>
            <person name="Peeters C."/>
        </authorList>
    </citation>
    <scope>NUCLEOTIDE SEQUENCE</scope>
    <source>
        <strain evidence="2">LMG 29320</strain>
    </source>
</reference>
<feature type="compositionally biased region" description="Acidic residues" evidence="1">
    <location>
        <begin position="42"/>
        <end position="51"/>
    </location>
</feature>
<gene>
    <name evidence="2" type="ORF">AWB77_04879</name>
</gene>
<protein>
    <submittedName>
        <fullName evidence="2">Uncharacterized protein</fullName>
    </submittedName>
</protein>
<accession>A0A158D3N9</accession>
<organism evidence="2 3">
    <name type="scientific">Caballeronia fortuita</name>
    <dbReference type="NCBI Taxonomy" id="1777138"/>
    <lineage>
        <taxon>Bacteria</taxon>
        <taxon>Pseudomonadati</taxon>
        <taxon>Pseudomonadota</taxon>
        <taxon>Betaproteobacteria</taxon>
        <taxon>Burkholderiales</taxon>
        <taxon>Burkholderiaceae</taxon>
        <taxon>Caballeronia</taxon>
    </lineage>
</organism>
<evidence type="ECO:0000313" key="2">
    <source>
        <dbReference type="EMBL" id="SAK89294.1"/>
    </source>
</evidence>
<feature type="region of interest" description="Disordered" evidence="1">
    <location>
        <begin position="1"/>
        <end position="51"/>
    </location>
</feature>
<dbReference type="AlphaFoldDB" id="A0A158D3N9"/>
<keyword evidence="3" id="KW-1185">Reference proteome</keyword>
<dbReference type="EMBL" id="FCNX02000013">
    <property type="protein sequence ID" value="SAK89294.1"/>
    <property type="molecule type" value="Genomic_DNA"/>
</dbReference>
<dbReference type="RefSeq" id="WP_167354176.1">
    <property type="nucleotide sequence ID" value="NZ_FCNX02000013.1"/>
</dbReference>
<comment type="caution">
    <text evidence="2">The sequence shown here is derived from an EMBL/GenBank/DDBJ whole genome shotgun (WGS) entry which is preliminary data.</text>
</comment>
<sequence length="51" mass="5740">MSNIKEQHPHSERDDEDLDKAVEDTFPASDPPATGGVTRIETEDDEKDDKK</sequence>
<feature type="compositionally biased region" description="Basic and acidic residues" evidence="1">
    <location>
        <begin position="1"/>
        <end position="23"/>
    </location>
</feature>
<dbReference type="Proteomes" id="UP000054903">
    <property type="component" value="Unassembled WGS sequence"/>
</dbReference>
<name>A0A158D3N9_9BURK</name>